<evidence type="ECO:0000256" key="2">
    <source>
        <dbReference type="ARBA" id="ARBA00023125"/>
    </source>
</evidence>
<dbReference type="InterPro" id="IPR036388">
    <property type="entry name" value="WH-like_DNA-bd_sf"/>
</dbReference>
<dbReference type="Pfam" id="PF00027">
    <property type="entry name" value="cNMP_binding"/>
    <property type="match status" value="1"/>
</dbReference>
<evidence type="ECO:0000256" key="1">
    <source>
        <dbReference type="ARBA" id="ARBA00023015"/>
    </source>
</evidence>
<dbReference type="InterPro" id="IPR036390">
    <property type="entry name" value="WH_DNA-bd_sf"/>
</dbReference>
<comment type="caution">
    <text evidence="7">The sequence shown here is derived from an EMBL/GenBank/DDBJ whole genome shotgun (WGS) entry which is preliminary data.</text>
</comment>
<dbReference type="AlphaFoldDB" id="A0A5C7EVN9"/>
<dbReference type="GO" id="GO:0003677">
    <property type="term" value="F:DNA binding"/>
    <property type="evidence" value="ECO:0007669"/>
    <property type="project" value="UniProtKB-KW"/>
</dbReference>
<evidence type="ECO:0000259" key="6">
    <source>
        <dbReference type="PROSITE" id="PS51063"/>
    </source>
</evidence>
<keyword evidence="3" id="KW-0804">Transcription</keyword>
<evidence type="ECO:0000256" key="4">
    <source>
        <dbReference type="SAM" id="MobiDB-lite"/>
    </source>
</evidence>
<dbReference type="PANTHER" id="PTHR24567">
    <property type="entry name" value="CRP FAMILY TRANSCRIPTIONAL REGULATORY PROTEIN"/>
    <property type="match status" value="1"/>
</dbReference>
<dbReference type="Pfam" id="PF13545">
    <property type="entry name" value="HTH_Crp_2"/>
    <property type="match status" value="1"/>
</dbReference>
<dbReference type="OrthoDB" id="9777588at2"/>
<dbReference type="SMART" id="SM00419">
    <property type="entry name" value="HTH_CRP"/>
    <property type="match status" value="1"/>
</dbReference>
<reference evidence="7 8" key="1">
    <citation type="submission" date="2019-08" db="EMBL/GenBank/DDBJ databases">
        <title>Pelomicrobium methylotrophicum gen. nov., sp. nov. a moderately thermophilic, facultatively anaerobic, lithoautotrophic and methylotrophic bacterium isolated from a terrestrial mud volcano.</title>
        <authorList>
            <person name="Slobodkina G.B."/>
            <person name="Merkel A.Y."/>
            <person name="Slobodkin A.I."/>
        </authorList>
    </citation>
    <scope>NUCLEOTIDE SEQUENCE [LARGE SCALE GENOMIC DNA]</scope>
    <source>
        <strain evidence="7 8">SM250</strain>
    </source>
</reference>
<organism evidence="7 8">
    <name type="scientific">Pelomicrobium methylotrophicum</name>
    <dbReference type="NCBI Taxonomy" id="2602750"/>
    <lineage>
        <taxon>Bacteria</taxon>
        <taxon>Pseudomonadati</taxon>
        <taxon>Pseudomonadota</taxon>
        <taxon>Hydrogenophilia</taxon>
        <taxon>Hydrogenophilia incertae sedis</taxon>
        <taxon>Pelomicrobium</taxon>
    </lineage>
</organism>
<dbReference type="Gene3D" id="1.10.10.10">
    <property type="entry name" value="Winged helix-like DNA-binding domain superfamily/Winged helix DNA-binding domain"/>
    <property type="match status" value="1"/>
</dbReference>
<feature type="domain" description="HTH crp-type" evidence="6">
    <location>
        <begin position="164"/>
        <end position="237"/>
    </location>
</feature>
<keyword evidence="1" id="KW-0805">Transcription regulation</keyword>
<dbReference type="InterPro" id="IPR050397">
    <property type="entry name" value="Env_Response_Regulators"/>
</dbReference>
<dbReference type="InParanoid" id="A0A5C7EVN9"/>
<feature type="domain" description="Cyclic nucleotide-binding" evidence="5">
    <location>
        <begin position="30"/>
        <end position="133"/>
    </location>
</feature>
<proteinExistence type="predicted"/>
<dbReference type="InterPro" id="IPR014710">
    <property type="entry name" value="RmlC-like_jellyroll"/>
</dbReference>
<dbReference type="GO" id="GO:0005829">
    <property type="term" value="C:cytosol"/>
    <property type="evidence" value="ECO:0007669"/>
    <property type="project" value="TreeGrafter"/>
</dbReference>
<dbReference type="CDD" id="cd00092">
    <property type="entry name" value="HTH_CRP"/>
    <property type="match status" value="1"/>
</dbReference>
<evidence type="ECO:0000259" key="5">
    <source>
        <dbReference type="PROSITE" id="PS50042"/>
    </source>
</evidence>
<gene>
    <name evidence="7" type="ORF">FR698_06610</name>
</gene>
<evidence type="ECO:0000313" key="8">
    <source>
        <dbReference type="Proteomes" id="UP000321201"/>
    </source>
</evidence>
<evidence type="ECO:0000313" key="7">
    <source>
        <dbReference type="EMBL" id="TXF12206.1"/>
    </source>
</evidence>
<dbReference type="PANTHER" id="PTHR24567:SF74">
    <property type="entry name" value="HTH-TYPE TRANSCRIPTIONAL REGULATOR ARCR"/>
    <property type="match status" value="1"/>
</dbReference>
<evidence type="ECO:0000256" key="3">
    <source>
        <dbReference type="ARBA" id="ARBA00023163"/>
    </source>
</evidence>
<dbReference type="CDD" id="cd00038">
    <property type="entry name" value="CAP_ED"/>
    <property type="match status" value="1"/>
</dbReference>
<dbReference type="Proteomes" id="UP000321201">
    <property type="component" value="Unassembled WGS sequence"/>
</dbReference>
<keyword evidence="2" id="KW-0238">DNA-binding</keyword>
<name>A0A5C7EVN9_9PROT</name>
<dbReference type="InterPro" id="IPR000595">
    <property type="entry name" value="cNMP-bd_dom"/>
</dbReference>
<keyword evidence="8" id="KW-1185">Reference proteome</keyword>
<accession>A0A5C7EVN9</accession>
<dbReference type="InterPro" id="IPR012318">
    <property type="entry name" value="HTH_CRP"/>
</dbReference>
<sequence>MGAGGGDSGVNQRMAAGAEGQGVPVAPSNFLAQLSEQDARDLVAMGSVQHFPKGAAVFRAGDPGRNVYFLRKGRVKIYQLSPLGREVILWFCFSGEIFGLAEVARGGGRVVDAEACEASEVIAVAQDQFKSFLRSHPDAALLCMQVLSSRLRILGEVLVNLVSDDVNTRIAKLILRLSARYGTRIGKEIYLTIPLTHQEIADMVGTTRQTVTSALSQLKRQGVLSIDSHRIHIESEELLNELTLKQG</sequence>
<dbReference type="SUPFAM" id="SSF51206">
    <property type="entry name" value="cAMP-binding domain-like"/>
    <property type="match status" value="1"/>
</dbReference>
<dbReference type="EMBL" id="VPFL01000007">
    <property type="protein sequence ID" value="TXF12206.1"/>
    <property type="molecule type" value="Genomic_DNA"/>
</dbReference>
<dbReference type="GO" id="GO:0003700">
    <property type="term" value="F:DNA-binding transcription factor activity"/>
    <property type="evidence" value="ECO:0007669"/>
    <property type="project" value="TreeGrafter"/>
</dbReference>
<protein>
    <submittedName>
        <fullName evidence="7">Crp/Fnr family transcriptional regulator</fullName>
    </submittedName>
</protein>
<dbReference type="PROSITE" id="PS50042">
    <property type="entry name" value="CNMP_BINDING_3"/>
    <property type="match status" value="1"/>
</dbReference>
<dbReference type="SUPFAM" id="SSF46785">
    <property type="entry name" value="Winged helix' DNA-binding domain"/>
    <property type="match status" value="1"/>
</dbReference>
<dbReference type="SMART" id="SM00100">
    <property type="entry name" value="cNMP"/>
    <property type="match status" value="1"/>
</dbReference>
<feature type="region of interest" description="Disordered" evidence="4">
    <location>
        <begin position="1"/>
        <end position="21"/>
    </location>
</feature>
<dbReference type="PROSITE" id="PS51063">
    <property type="entry name" value="HTH_CRP_2"/>
    <property type="match status" value="1"/>
</dbReference>
<dbReference type="PRINTS" id="PR00034">
    <property type="entry name" value="HTHCRP"/>
</dbReference>
<dbReference type="Gene3D" id="2.60.120.10">
    <property type="entry name" value="Jelly Rolls"/>
    <property type="match status" value="1"/>
</dbReference>
<dbReference type="InterPro" id="IPR018490">
    <property type="entry name" value="cNMP-bd_dom_sf"/>
</dbReference>